<comment type="caution">
    <text evidence="5">The sequence shown here is derived from an EMBL/GenBank/DDBJ whole genome shotgun (WGS) entry which is preliminary data.</text>
</comment>
<dbReference type="GO" id="GO:0001163">
    <property type="term" value="F:RNA polymerase I transcription regulatory region sequence-specific DNA binding"/>
    <property type="evidence" value="ECO:0007669"/>
    <property type="project" value="TreeGrafter"/>
</dbReference>
<gene>
    <name evidence="5" type="ORF">PHISCL_02028</name>
</gene>
<dbReference type="InterPro" id="IPR019350">
    <property type="entry name" value="RNA_pol_I-sp_TIF_RRN6-like"/>
</dbReference>
<dbReference type="InterPro" id="IPR048537">
    <property type="entry name" value="RRN6_HB"/>
</dbReference>
<reference evidence="6" key="1">
    <citation type="submission" date="2017-02" db="EMBL/GenBank/DDBJ databases">
        <authorList>
            <person name="Tafer H."/>
            <person name="Lopandic K."/>
        </authorList>
    </citation>
    <scope>NUCLEOTIDE SEQUENCE [LARGE SCALE GENOMIC DNA]</scope>
    <source>
        <strain evidence="6">CBS 366.77</strain>
    </source>
</reference>
<feature type="domain" description="RRN6 beta-propeller" evidence="2">
    <location>
        <begin position="67"/>
        <end position="447"/>
    </location>
</feature>
<feature type="domain" description="RRN6 helical bundle" evidence="4">
    <location>
        <begin position="536"/>
        <end position="741"/>
    </location>
</feature>
<evidence type="ECO:0000259" key="3">
    <source>
        <dbReference type="Pfam" id="PF20639"/>
    </source>
</evidence>
<evidence type="ECO:0000259" key="2">
    <source>
        <dbReference type="Pfam" id="PF10214"/>
    </source>
</evidence>
<dbReference type="Proteomes" id="UP000266188">
    <property type="component" value="Unassembled WGS sequence"/>
</dbReference>
<proteinExistence type="predicted"/>
<dbReference type="GO" id="GO:0042790">
    <property type="term" value="P:nucleolar large rRNA transcription by RNA polymerase I"/>
    <property type="evidence" value="ECO:0007669"/>
    <property type="project" value="TreeGrafter"/>
</dbReference>
<dbReference type="InterPro" id="IPR048535">
    <property type="entry name" value="RRN6_beta-prop"/>
</dbReference>
<feature type="compositionally biased region" description="Low complexity" evidence="1">
    <location>
        <begin position="871"/>
        <end position="885"/>
    </location>
</feature>
<evidence type="ECO:0000256" key="1">
    <source>
        <dbReference type="SAM" id="MobiDB-lite"/>
    </source>
</evidence>
<evidence type="ECO:0000313" key="6">
    <source>
        <dbReference type="Proteomes" id="UP000266188"/>
    </source>
</evidence>
<dbReference type="PANTHER" id="PTHR28221">
    <property type="entry name" value="RNA POLYMERASE I-SPECIFIC TRANSCRIPTION INITIATION FACTOR RRN6"/>
    <property type="match status" value="1"/>
</dbReference>
<evidence type="ECO:0000259" key="4">
    <source>
        <dbReference type="Pfam" id="PF20640"/>
    </source>
</evidence>
<accession>A0A3A3A6M4</accession>
<evidence type="ECO:0008006" key="7">
    <source>
        <dbReference type="Google" id="ProtNLM"/>
    </source>
</evidence>
<keyword evidence="6" id="KW-1185">Reference proteome</keyword>
<name>A0A3A3A6M4_9EURO</name>
<dbReference type="GO" id="GO:0070860">
    <property type="term" value="C:RNA polymerase I core factor complex"/>
    <property type="evidence" value="ECO:0007669"/>
    <property type="project" value="TreeGrafter"/>
</dbReference>
<protein>
    <recommendedName>
        <fullName evidence="7">RNA polymerase I-specific transcription initiation factor RRN6-like protein</fullName>
    </recommendedName>
</protein>
<dbReference type="EMBL" id="MVGC01000042">
    <property type="protein sequence ID" value="RJE25635.1"/>
    <property type="molecule type" value="Genomic_DNA"/>
</dbReference>
<feature type="domain" description="RRN6 K-rich C-terminal" evidence="3">
    <location>
        <begin position="837"/>
        <end position="958"/>
    </location>
</feature>
<dbReference type="Pfam" id="PF20639">
    <property type="entry name" value="Rrn6_K-rich"/>
    <property type="match status" value="1"/>
</dbReference>
<feature type="compositionally biased region" description="Basic residues" evidence="1">
    <location>
        <begin position="946"/>
        <end position="958"/>
    </location>
</feature>
<dbReference type="Pfam" id="PF10214">
    <property type="entry name" value="Rrn6_beta-prop"/>
    <property type="match status" value="1"/>
</dbReference>
<feature type="compositionally biased region" description="Basic and acidic residues" evidence="1">
    <location>
        <begin position="754"/>
        <end position="766"/>
    </location>
</feature>
<organism evidence="5 6">
    <name type="scientific">Aspergillus sclerotialis</name>
    <dbReference type="NCBI Taxonomy" id="2070753"/>
    <lineage>
        <taxon>Eukaryota</taxon>
        <taxon>Fungi</taxon>
        <taxon>Dikarya</taxon>
        <taxon>Ascomycota</taxon>
        <taxon>Pezizomycotina</taxon>
        <taxon>Eurotiomycetes</taxon>
        <taxon>Eurotiomycetidae</taxon>
        <taxon>Eurotiales</taxon>
        <taxon>Aspergillaceae</taxon>
        <taxon>Aspergillus</taxon>
        <taxon>Aspergillus subgen. Polypaecilum</taxon>
    </lineage>
</organism>
<dbReference type="GO" id="GO:0001179">
    <property type="term" value="F:RNA polymerase I general transcription initiation factor binding"/>
    <property type="evidence" value="ECO:0007669"/>
    <property type="project" value="TreeGrafter"/>
</dbReference>
<dbReference type="Pfam" id="PF20640">
    <property type="entry name" value="Rrn6_HB"/>
    <property type="match status" value="1"/>
</dbReference>
<dbReference type="OrthoDB" id="4090074at2759"/>
<dbReference type="PANTHER" id="PTHR28221:SF2">
    <property type="entry name" value="RNA POLYMERASE I-SPECIFIC TRANSCRIPTION INITIATION FACTOR RRN6"/>
    <property type="match status" value="1"/>
</dbReference>
<dbReference type="InterPro" id="IPR048536">
    <property type="entry name" value="Rrn6_K-rich"/>
</dbReference>
<feature type="region of interest" description="Disordered" evidence="1">
    <location>
        <begin position="754"/>
        <end position="775"/>
    </location>
</feature>
<evidence type="ECO:0000313" key="5">
    <source>
        <dbReference type="EMBL" id="RJE25635.1"/>
    </source>
</evidence>
<sequence length="958" mass="105767">MGIFSHLGTTYRPLILYNAFLADHFTQLLWSPIIPLPSLHPDLAACWSSVNDEGLSRVITAANERCDPRVSSLFDLGHAIDLEKDDSGYGFVPIAVTTAGECRNRISFRKVEEDTVELTPLRCEAPVRLRVPSVGDAENTEWSAGTVSVRQISFARTIDEPATWVVARFPQSTVVFRPLYSRSRIPMHIDRGDGYAPQTTLHNSHLDPNPLIEISSLHTGGFAHADITFNPWYPKQLGIVDEGGNWGIWEFSGRYRRNKGDWSAACIRSGSLPWIDLRDNREIDRPVRHDGWAAIEWTGDVNSFVVADRRCLMLYRMESGWIRAYPVELGMERKSEWILDIRRSQSDVSCIFILTSARILWIDVSPVTLAPNDRETAVTLSPRLAWYHFRDPEDTTLRLSSLLANQDLYLFLYSRLNRLVLGFQCCIPSEGQASMAQVSDPFVLDVPMVDDAPSSSQISGPAPQFSTLVLKEIAFHSPTGWEQSDISVRILKLFALDSSLALCESVYIGPVESSVEEQLPGDKAVWSKKHRPSRQAARFANDFVVDDWDESVLGLNTVAASHPFVSTAPLELSHWAVDFKSIYAIAIGRMAAASKKASTQETERSFAASIEQLDGMISSAGLMTRDTISTTLELLGKSPLLDDIDQDARELHRLSSAPASEDTVPQNRQSLLILPQSLSSFLSASSVRSAVSAPKLDLADTYDGLVDDWLCGLPHHIPGRTRIMKEKAVRNFSVDIALSRINVFLVSDGSKGTSLEEKTRSLRDPEPSGVANGIEPSEVVASRGLGSTGISNSPKHSTAMNRAISGSQFSERDAWSYPSLASLTTFNSEHPVSGNVTTMLSHWQPGINPVNYVWQLTVQEQVSESEMSRPSSRGGSQKKSSQGRGFDSQTPPAMPPDFPAVRTWGSQPDDAGGPMKVESSQVIDDDLPMTQVERGMFGGREASRKSVMKARKKRAAGF</sequence>
<dbReference type="STRING" id="2070753.A0A3A3A6M4"/>
<dbReference type="AlphaFoldDB" id="A0A3A3A6M4"/>
<feature type="region of interest" description="Disordered" evidence="1">
    <location>
        <begin position="863"/>
        <end position="958"/>
    </location>
</feature>